<dbReference type="EMBL" id="JAFHKP010000006">
    <property type="protein sequence ID" value="KAG5485902.1"/>
    <property type="molecule type" value="Genomic_DNA"/>
</dbReference>
<evidence type="ECO:0000256" key="1">
    <source>
        <dbReference type="SAM" id="MobiDB-lite"/>
    </source>
</evidence>
<accession>A0A836KU94</accession>
<dbReference type="AlphaFoldDB" id="A0A836KU94"/>
<reference evidence="2 3" key="1">
    <citation type="submission" date="2021-02" db="EMBL/GenBank/DDBJ databases">
        <title>Leishmania (Mundinia) enrietti genome sequencing and assembly.</title>
        <authorList>
            <person name="Almutairi H."/>
            <person name="Gatherer D."/>
        </authorList>
    </citation>
    <scope>NUCLEOTIDE SEQUENCE [LARGE SCALE GENOMIC DNA]</scope>
    <source>
        <strain evidence="2">CUR178</strain>
    </source>
</reference>
<name>A0A836KU94_LEIEN</name>
<keyword evidence="3" id="KW-1185">Reference proteome</keyword>
<gene>
    <name evidence="2" type="ORF">CUR178_07496</name>
</gene>
<dbReference type="Proteomes" id="UP000674179">
    <property type="component" value="Chromosome 6"/>
</dbReference>
<dbReference type="RefSeq" id="XP_067695627.1">
    <property type="nucleotide sequence ID" value="XM_067839137.1"/>
</dbReference>
<dbReference type="KEGG" id="lenr:94174647"/>
<dbReference type="GeneID" id="94174647"/>
<evidence type="ECO:0000313" key="2">
    <source>
        <dbReference type="EMBL" id="KAG5485902.1"/>
    </source>
</evidence>
<protein>
    <submittedName>
        <fullName evidence="2">Uncharacterized protein</fullName>
    </submittedName>
</protein>
<feature type="region of interest" description="Disordered" evidence="1">
    <location>
        <begin position="1"/>
        <end position="21"/>
    </location>
</feature>
<organism evidence="2 3">
    <name type="scientific">Leishmania enriettii</name>
    <dbReference type="NCBI Taxonomy" id="5663"/>
    <lineage>
        <taxon>Eukaryota</taxon>
        <taxon>Discoba</taxon>
        <taxon>Euglenozoa</taxon>
        <taxon>Kinetoplastea</taxon>
        <taxon>Metakinetoplastina</taxon>
        <taxon>Trypanosomatida</taxon>
        <taxon>Trypanosomatidae</taxon>
        <taxon>Leishmaniinae</taxon>
        <taxon>Leishmania</taxon>
    </lineage>
</organism>
<sequence>MAVKAQGDLGEHGGSKGAENVTDVVEFQYGEALEELEGEVSGWDDHADDEWCTNALHAHYIDGM</sequence>
<proteinExistence type="predicted"/>
<evidence type="ECO:0000313" key="3">
    <source>
        <dbReference type="Proteomes" id="UP000674179"/>
    </source>
</evidence>
<comment type="caution">
    <text evidence="2">The sequence shown here is derived from an EMBL/GenBank/DDBJ whole genome shotgun (WGS) entry which is preliminary data.</text>
</comment>